<proteinExistence type="predicted"/>
<organism evidence="1 2">
    <name type="scientific">Eiseniibacteriota bacterium</name>
    <dbReference type="NCBI Taxonomy" id="2212470"/>
    <lineage>
        <taxon>Bacteria</taxon>
        <taxon>Candidatus Eiseniibacteriota</taxon>
    </lineage>
</organism>
<dbReference type="AlphaFoldDB" id="A0A538S6C1"/>
<reference evidence="1 2" key="1">
    <citation type="journal article" date="2019" name="Nat. Microbiol.">
        <title>Mediterranean grassland soil C-N compound turnover is dependent on rainfall and depth, and is mediated by genomically divergent microorganisms.</title>
        <authorList>
            <person name="Diamond S."/>
            <person name="Andeer P.F."/>
            <person name="Li Z."/>
            <person name="Crits-Christoph A."/>
            <person name="Burstein D."/>
            <person name="Anantharaman K."/>
            <person name="Lane K.R."/>
            <person name="Thomas B.C."/>
            <person name="Pan C."/>
            <person name="Northen T.R."/>
            <person name="Banfield J.F."/>
        </authorList>
    </citation>
    <scope>NUCLEOTIDE SEQUENCE [LARGE SCALE GENOMIC DNA]</scope>
    <source>
        <strain evidence="1">WS_3</strain>
    </source>
</reference>
<protein>
    <submittedName>
        <fullName evidence="1">Uncharacterized protein</fullName>
    </submittedName>
</protein>
<dbReference type="EMBL" id="VBOT01000215">
    <property type="protein sequence ID" value="TMQ46910.1"/>
    <property type="molecule type" value="Genomic_DNA"/>
</dbReference>
<gene>
    <name evidence="1" type="ORF">E6K73_14450</name>
</gene>
<sequence>MKRASESRNSSADGVRATGTPALTLIDGGFAFAPATSAQAPSPGPAIGARMLGASGDAGTADRRETLIATPVAQFAILETVMGIDALLFSYNPRPWGAFAALFMVAPGAAMIADRTGNPVEPWLFLAGAGALVVYDLKVDHTRTSQSEIFKTNFAGMNAIVAALFTMKYLAGNSTPVSKFSLAYVPESRGGRLLFTYRF</sequence>
<dbReference type="Proteomes" id="UP000320184">
    <property type="component" value="Unassembled WGS sequence"/>
</dbReference>
<comment type="caution">
    <text evidence="1">The sequence shown here is derived from an EMBL/GenBank/DDBJ whole genome shotgun (WGS) entry which is preliminary data.</text>
</comment>
<name>A0A538S6C1_UNCEI</name>
<evidence type="ECO:0000313" key="2">
    <source>
        <dbReference type="Proteomes" id="UP000320184"/>
    </source>
</evidence>
<accession>A0A538S6C1</accession>
<evidence type="ECO:0000313" key="1">
    <source>
        <dbReference type="EMBL" id="TMQ46910.1"/>
    </source>
</evidence>